<reference evidence="3 4" key="1">
    <citation type="submission" date="2015-06" db="EMBL/GenBank/DDBJ databases">
        <title>Survival trade-offs in plant roots during colonization by closely related pathogenic and mutualistic fungi.</title>
        <authorList>
            <person name="Hacquard S."/>
            <person name="Kracher B."/>
            <person name="Hiruma K."/>
            <person name="Weinman A."/>
            <person name="Muench P."/>
            <person name="Garrido Oter R."/>
            <person name="Ver Loren van Themaat E."/>
            <person name="Dallerey J.-F."/>
            <person name="Damm U."/>
            <person name="Henrissat B."/>
            <person name="Lespinet O."/>
            <person name="Thon M."/>
            <person name="Kemen E."/>
            <person name="McHardy A.C."/>
            <person name="Schulze-Lefert P."/>
            <person name="O'Connell R.J."/>
        </authorList>
    </citation>
    <scope>NUCLEOTIDE SEQUENCE [LARGE SCALE GENOMIC DNA]</scope>
    <source>
        <strain evidence="3 4">MAFF 238704</strain>
    </source>
</reference>
<evidence type="ECO:0000313" key="4">
    <source>
        <dbReference type="Proteomes" id="UP000076584"/>
    </source>
</evidence>
<dbReference type="PANTHER" id="PTHR10622">
    <property type="entry name" value="HET DOMAIN-CONTAINING PROTEIN"/>
    <property type="match status" value="1"/>
</dbReference>
<evidence type="ECO:0000259" key="2">
    <source>
        <dbReference type="Pfam" id="PF06985"/>
    </source>
</evidence>
<dbReference type="AlphaFoldDB" id="A0A166L5C1"/>
<evidence type="ECO:0000313" key="3">
    <source>
        <dbReference type="EMBL" id="KZL63119.1"/>
    </source>
</evidence>
<dbReference type="STRING" id="1573173.A0A166L5C1"/>
<dbReference type="Pfam" id="PF06985">
    <property type="entry name" value="HET"/>
    <property type="match status" value="1"/>
</dbReference>
<accession>A0A166L5C1</accession>
<protein>
    <submittedName>
        <fullName evidence="3">Het domain-containing protein</fullName>
    </submittedName>
</protein>
<sequence length="630" mass="71105">MRLLNAETLQLQEFYDHNVPDYAILSHTWEEEEATLQDLTNPASATKKGFSKIRACCAQAITDGYKWIWVDTCCIDKTSSAELSEAINSMFRWYQQSSVCYAYLNDLPSQSPGDLDTRRFMSSKWFTRGWTLQELIAPGLVEFYDQNWNEIGTKLSLGNLIHRTTGIRHDILSGHLSLDSTSVAERMSWASTRKTSRLEDIAYCLLGLFDIHMPLLYGEGTRAFNRLQQEIIRSTEDLSILLWAPSEPAPQAPGVLAPTPAAFHRITVLDIDQKELGALNRNWEIVQSLSNAKQDSIFSISSFHPSGASLPTSDVSTEPPTITSRGLRAHLIGYTYERYSNLLAAGLYACARCEGYISKRQDKFLDGYLCIQLELPDTFSSLRSFGNNTMLPRTRSYVNRIFYVPRASRSLFGDPTLMYMSVADQWPGARSAFLGKILNPEYAPKRMDYFRIVLDRKCSISLKLCQVSGSIISGRARVDNDQDQIRYFMTGAGEGFVHLQLTAKTISTVEPQKYDAIVGVRNSEGNVMECCASASMSVDDVLRNERMNSPNAEESSKNGTGTRWPNSSRWSDRCAEVLPDRKHVLLAKLKLTKECMVLQLSVQPWQGTWEERREKLLGKEGFPHRGRTVS</sequence>
<gene>
    <name evidence="3" type="ORF">CI238_10273</name>
</gene>
<comment type="caution">
    <text evidence="3">The sequence shown here is derived from an EMBL/GenBank/DDBJ whole genome shotgun (WGS) entry which is preliminary data.</text>
</comment>
<dbReference type="EMBL" id="LFIW01002874">
    <property type="protein sequence ID" value="KZL63119.1"/>
    <property type="molecule type" value="Genomic_DNA"/>
</dbReference>
<feature type="domain" description="Heterokaryon incompatibility" evidence="2">
    <location>
        <begin position="22"/>
        <end position="109"/>
    </location>
</feature>
<keyword evidence="4" id="KW-1185">Reference proteome</keyword>
<evidence type="ECO:0000256" key="1">
    <source>
        <dbReference type="SAM" id="MobiDB-lite"/>
    </source>
</evidence>
<dbReference type="Proteomes" id="UP000076584">
    <property type="component" value="Unassembled WGS sequence"/>
</dbReference>
<name>A0A166L5C1_COLIC</name>
<dbReference type="InterPro" id="IPR010730">
    <property type="entry name" value="HET"/>
</dbReference>
<organism evidence="3 4">
    <name type="scientific">Colletotrichum incanum</name>
    <name type="common">Soybean anthracnose fungus</name>
    <dbReference type="NCBI Taxonomy" id="1573173"/>
    <lineage>
        <taxon>Eukaryota</taxon>
        <taxon>Fungi</taxon>
        <taxon>Dikarya</taxon>
        <taxon>Ascomycota</taxon>
        <taxon>Pezizomycotina</taxon>
        <taxon>Sordariomycetes</taxon>
        <taxon>Hypocreomycetidae</taxon>
        <taxon>Glomerellales</taxon>
        <taxon>Glomerellaceae</taxon>
        <taxon>Colletotrichum</taxon>
        <taxon>Colletotrichum spaethianum species complex</taxon>
    </lineage>
</organism>
<proteinExistence type="predicted"/>
<feature type="region of interest" description="Disordered" evidence="1">
    <location>
        <begin position="549"/>
        <end position="568"/>
    </location>
</feature>
<dbReference type="PANTHER" id="PTHR10622:SF10">
    <property type="entry name" value="HET DOMAIN-CONTAINING PROTEIN"/>
    <property type="match status" value="1"/>
</dbReference>